<keyword evidence="2" id="KW-1185">Reference proteome</keyword>
<dbReference type="EMBL" id="AVOT02017374">
    <property type="protein sequence ID" value="MBW0503417.1"/>
    <property type="molecule type" value="Genomic_DNA"/>
</dbReference>
<organism evidence="1 2">
    <name type="scientific">Austropuccinia psidii MF-1</name>
    <dbReference type="NCBI Taxonomy" id="1389203"/>
    <lineage>
        <taxon>Eukaryota</taxon>
        <taxon>Fungi</taxon>
        <taxon>Dikarya</taxon>
        <taxon>Basidiomycota</taxon>
        <taxon>Pucciniomycotina</taxon>
        <taxon>Pucciniomycetes</taxon>
        <taxon>Pucciniales</taxon>
        <taxon>Sphaerophragmiaceae</taxon>
        <taxon>Austropuccinia</taxon>
    </lineage>
</organism>
<dbReference type="AlphaFoldDB" id="A0A9Q3DP71"/>
<protein>
    <submittedName>
        <fullName evidence="1">Uncharacterized protein</fullName>
    </submittedName>
</protein>
<proteinExistence type="predicted"/>
<evidence type="ECO:0000313" key="1">
    <source>
        <dbReference type="EMBL" id="MBW0503417.1"/>
    </source>
</evidence>
<comment type="caution">
    <text evidence="1">The sequence shown here is derived from an EMBL/GenBank/DDBJ whole genome shotgun (WGS) entry which is preliminary data.</text>
</comment>
<dbReference type="InterPro" id="IPR043502">
    <property type="entry name" value="DNA/RNA_pol_sf"/>
</dbReference>
<dbReference type="Proteomes" id="UP000765509">
    <property type="component" value="Unassembled WGS sequence"/>
</dbReference>
<evidence type="ECO:0000313" key="2">
    <source>
        <dbReference type="Proteomes" id="UP000765509"/>
    </source>
</evidence>
<dbReference type="SUPFAM" id="SSF56672">
    <property type="entry name" value="DNA/RNA polymerases"/>
    <property type="match status" value="1"/>
</dbReference>
<name>A0A9Q3DP71_9BASI</name>
<dbReference type="Gene3D" id="3.10.10.10">
    <property type="entry name" value="HIV Type 1 Reverse Transcriptase, subunit A, domain 1"/>
    <property type="match status" value="1"/>
</dbReference>
<accession>A0A9Q3DP71</accession>
<sequence>MTSDIFHAIPELYEAINDVKSNISHKDSSIFNNLKTINLSLSQINETLVYFEKVLRAIKTSNNDNSFGNKLNEKSTIIKESTIKYFKFNIEDIIETRIKQAIGTIKEENENFLDNILKSFTEVKAYTIALKKCFDTSKEEISKFAMKFAQITSDNTRQTELWQELTQTEDNNKTNLMNLIKILQYQFRNSQRHNNSKMNDIEQLLHTLPRMSTPLNQNEGTIIPNKQVLKVENSQLKSEPSSSSHTLGPSMAQALLKEYQSLKNGLISVGEETHGHQILTWWKIHIINKWANDAWRFKFETAFQSAKFNADNNIALPWLFQQKDRLTALYPEMSEFIIHRKILRQCGRDLEHAVKISTTEESSAEEIINILEEVTTGTRIGSSRVNLKKSFNTPWKDSADKNSKENSNNLNEAEISLHLPDKQESELSALLYDHKEEFASDKEPLGAIIGHEVDIILNIERPYPPLSRGLAYPASPKSREALEIHIKEPLDLGVIRQVGHNEKVEITTPVIVVWHIGKSRMVGDFGALNTCTDPNRYPIPKLKFPLPRYLKQCI</sequence>
<gene>
    <name evidence="1" type="ORF">O181_043132</name>
</gene>
<reference evidence="1" key="1">
    <citation type="submission" date="2021-03" db="EMBL/GenBank/DDBJ databases">
        <title>Draft genome sequence of rust myrtle Austropuccinia psidii MF-1, a brazilian biotype.</title>
        <authorList>
            <person name="Quecine M.C."/>
            <person name="Pachon D.M.R."/>
            <person name="Bonatelli M.L."/>
            <person name="Correr F.H."/>
            <person name="Franceschini L.M."/>
            <person name="Leite T.F."/>
            <person name="Margarido G.R.A."/>
            <person name="Almeida C.A."/>
            <person name="Ferrarezi J.A."/>
            <person name="Labate C.A."/>
        </authorList>
    </citation>
    <scope>NUCLEOTIDE SEQUENCE</scope>
    <source>
        <strain evidence="1">MF-1</strain>
    </source>
</reference>